<dbReference type="GO" id="GO:0005856">
    <property type="term" value="C:cytoskeleton"/>
    <property type="evidence" value="ECO:0007669"/>
    <property type="project" value="UniProtKB-SubCell"/>
</dbReference>
<dbReference type="FunFam" id="1.20.58.60:FF:000340">
    <property type="entry name" value="Spectrin beta chain"/>
    <property type="match status" value="1"/>
</dbReference>
<evidence type="ECO:0000256" key="1">
    <source>
        <dbReference type="ARBA" id="ARBA00004245"/>
    </source>
</evidence>
<dbReference type="FunFam" id="1.20.58.60:FF:000013">
    <property type="entry name" value="Spectrin alpha chain, non-erythrocytic 1"/>
    <property type="match status" value="1"/>
</dbReference>
<evidence type="ECO:0000256" key="2">
    <source>
        <dbReference type="ARBA" id="ARBA00006826"/>
    </source>
</evidence>
<dbReference type="Pfam" id="PF00435">
    <property type="entry name" value="Spectrin"/>
    <property type="match status" value="13"/>
</dbReference>
<evidence type="ECO:0000256" key="9">
    <source>
        <dbReference type="SAM" id="Coils"/>
    </source>
</evidence>
<keyword evidence="7" id="KW-0009">Actin-binding</keyword>
<dbReference type="InterPro" id="IPR002017">
    <property type="entry name" value="Spectrin_repeat"/>
</dbReference>
<evidence type="ECO:0000256" key="8">
    <source>
        <dbReference type="ARBA" id="ARBA00023212"/>
    </source>
</evidence>
<name>A0AAD9JME6_9ANNE</name>
<dbReference type="SUPFAM" id="SSF46966">
    <property type="entry name" value="Spectrin repeat"/>
    <property type="match status" value="9"/>
</dbReference>
<dbReference type="InterPro" id="IPR018159">
    <property type="entry name" value="Spectrin/alpha-actinin"/>
</dbReference>
<keyword evidence="4" id="KW-0963">Cytoplasm</keyword>
<keyword evidence="5" id="KW-0597">Phosphoprotein</keyword>
<evidence type="ECO:0000256" key="5">
    <source>
        <dbReference type="ARBA" id="ARBA00022553"/>
    </source>
</evidence>
<evidence type="ECO:0000256" key="7">
    <source>
        <dbReference type="ARBA" id="ARBA00023203"/>
    </source>
</evidence>
<evidence type="ECO:0000256" key="3">
    <source>
        <dbReference type="ARBA" id="ARBA00022467"/>
    </source>
</evidence>
<dbReference type="PRINTS" id="PR01887">
    <property type="entry name" value="SPECTRNALPHA"/>
</dbReference>
<reference evidence="10" key="1">
    <citation type="journal article" date="2023" name="Mol. Biol. Evol.">
        <title>Third-Generation Sequencing Reveals the Adaptive Role of the Epigenome in Three Deep-Sea Polychaetes.</title>
        <authorList>
            <person name="Perez M."/>
            <person name="Aroh O."/>
            <person name="Sun Y."/>
            <person name="Lan Y."/>
            <person name="Juniper S.K."/>
            <person name="Young C.R."/>
            <person name="Angers B."/>
            <person name="Qian P.Y."/>
        </authorList>
    </citation>
    <scope>NUCLEOTIDE SEQUENCE</scope>
    <source>
        <strain evidence="10">P08H-3</strain>
    </source>
</reference>
<comment type="similarity">
    <text evidence="2">Belongs to the spectrin family.</text>
</comment>
<dbReference type="Gene3D" id="1.20.58.60">
    <property type="match status" value="13"/>
</dbReference>
<dbReference type="GO" id="GO:0003779">
    <property type="term" value="F:actin binding"/>
    <property type="evidence" value="ECO:0007669"/>
    <property type="project" value="UniProtKB-KW"/>
</dbReference>
<feature type="coiled-coil region" evidence="9">
    <location>
        <begin position="358"/>
        <end position="385"/>
    </location>
</feature>
<evidence type="ECO:0000313" key="10">
    <source>
        <dbReference type="EMBL" id="KAK2155899.1"/>
    </source>
</evidence>
<comment type="caution">
    <text evidence="10">The sequence shown here is derived from an EMBL/GenBank/DDBJ whole genome shotgun (WGS) entry which is preliminary data.</text>
</comment>
<comment type="subcellular location">
    <subcellularLocation>
        <location evidence="1">Cytoplasm</location>
        <location evidence="1">Cytoskeleton</location>
    </subcellularLocation>
</comment>
<sequence>MTCLRLRSRFIILIPDEGYLDPTNLQGKLQKHENFCAEVTANEAQVEAVTKSGQELIDNNHYASDRIKERLDEIHSMWKDLKEQSERKGAKLKEANEQQQFNRNIEDVEVWISEIEGQLMSEDYGKQVLHHMKKDLTSVQNLQKKHSLLEADVSSRQERIDNIVQAADQFVQQGHFDSETIKCKQVQLVSRYRALQEPVVQRRTKLTDAQKLQQFFRDVEDEEDWIREKEPIAASTNRGRDLIGVQNLMKKHSALMTELAGHETRIGTVCEYGDQMIKDGHFASDDIQEKINGLKNRWNLLQEKANQRKSDLDDSLQAQQYFADANEAESWMREKEPIVCNTDYGKDEDSAEALLKKHEALLSDLEAYRSVIDSLKEQAQACKQQEAPVIGDIGKECVVALYDYQEKSPREVSMKKGDVLTLLNSTNKEQVALCDEVGDDLEQVEVIQRKFDDFQKDLKANEARLVELNTIAERLTAMGQTEAAEKIRIQIADLNSRWAALQQVTEERAQSLGSAHEVQRYHRDAEETKDWIEEKDNALNIQDIGHDLATVQRLQRKHEGLERDLAALGEKVKDLNETAERLMMTHPDQAQNIHEHQQEINEKWNKLTEKADARRAKLLDSYDFQRFLSDHRDLTSWINSMMALVSSDELAKDVTGAEALLERHQEHRTEIDARGGTFQAFEMFGNQLLQNNHYASDEVRQKLEDLAASRDALEKAWVDRRAKLDQCLELQLFSRDCEQAETWMAAREATLKDSVDGAEGVDALLRKHEDFDRAIATQEQKISTLTQYADQLINNNHYDQDGIATKRDEVLQRWQKLKEDLLESRSRLGEVQSLQQFSRDVDEMEIWISEKLSHAGDESYKDPSNIQAKHQKHQAFEAELSANSDQLIEKQQCAGSEDAVAVRIQKLLQEWEYLTTKSSEKSEKLKEANRQRQYTAAVKDLEFWLGEVEHMLEAEDYGKDLATVQNLLKKHQLLEADVKAHDDRVSDLNNQADAFIDSGMWDTETIREKKQTINERYERVRTLTTHRRARLDEANTLHQFLRDIDDEEAWIKEKKLLVGSDDYGRDLTGVQNLRKKHKRLEAELSSHEPAIQAVQDTGEKLMAESNLMTEDIRERLHALAQNWENFVRWLLTVVRSWMSHWLTNSLLPMLRKRKPGSLRNSTYWLEMIWEILWQLYRNSGNHNADNIRQRCQNLHKNFEALLDSANSRKGRLIDNSAFLQFIWKTDVVESWIADKETQVTSEDYGRDLSSVQTLLTKQETFDAGLQAFEKEGIQTITALKDQLIAANHAQTPAIEKRYNQVITRHVLALLFLALREAHEQFKASLKTAEEDFNQLASLDQQIRSFNVGPNPYTWFTMEALEDTWKNLQKIIQERDEELAREQQRQEENDMLRKRFAQAANQFHQWLTDTRYIEINFDYVSLITHIGTRFCCGFWMG</sequence>
<dbReference type="SMART" id="SM00150">
    <property type="entry name" value="SPEC"/>
    <property type="match status" value="12"/>
</dbReference>
<dbReference type="FunFam" id="1.20.58.60:FF:000020">
    <property type="entry name" value="Spectrin alpha chain, non-erythrocytic 1"/>
    <property type="match status" value="2"/>
</dbReference>
<organism evidence="10 11">
    <name type="scientific">Paralvinella palmiformis</name>
    <dbReference type="NCBI Taxonomy" id="53620"/>
    <lineage>
        <taxon>Eukaryota</taxon>
        <taxon>Metazoa</taxon>
        <taxon>Spiralia</taxon>
        <taxon>Lophotrochozoa</taxon>
        <taxon>Annelida</taxon>
        <taxon>Polychaeta</taxon>
        <taxon>Sedentaria</taxon>
        <taxon>Canalipalpata</taxon>
        <taxon>Terebellida</taxon>
        <taxon>Terebelliformia</taxon>
        <taxon>Alvinellidae</taxon>
        <taxon>Paralvinella</taxon>
    </lineage>
</organism>
<dbReference type="SUPFAM" id="SSF50044">
    <property type="entry name" value="SH3-domain"/>
    <property type="match status" value="1"/>
</dbReference>
<feature type="coiled-coil region" evidence="9">
    <location>
        <begin position="551"/>
        <end position="585"/>
    </location>
</feature>
<evidence type="ECO:0000313" key="11">
    <source>
        <dbReference type="Proteomes" id="UP001208570"/>
    </source>
</evidence>
<dbReference type="PANTHER" id="PTHR11915">
    <property type="entry name" value="SPECTRIN/FILAMIN RELATED CYTOSKELETAL PROTEIN"/>
    <property type="match status" value="1"/>
</dbReference>
<keyword evidence="11" id="KW-1185">Reference proteome</keyword>
<evidence type="ECO:0008006" key="12">
    <source>
        <dbReference type="Google" id="ProtNLM"/>
    </source>
</evidence>
<dbReference type="FunFam" id="1.20.58.60:FF:000017">
    <property type="entry name" value="Spectrin alpha chain, non-erythrocytic 1"/>
    <property type="match status" value="2"/>
</dbReference>
<evidence type="ECO:0000256" key="6">
    <source>
        <dbReference type="ARBA" id="ARBA00022737"/>
    </source>
</evidence>
<evidence type="ECO:0000256" key="4">
    <source>
        <dbReference type="ARBA" id="ARBA00022490"/>
    </source>
</evidence>
<dbReference type="InterPro" id="IPR036028">
    <property type="entry name" value="SH3-like_dom_sf"/>
</dbReference>
<dbReference type="Proteomes" id="UP001208570">
    <property type="component" value="Unassembled WGS sequence"/>
</dbReference>
<keyword evidence="3" id="KW-0117">Actin capping</keyword>
<accession>A0AAD9JME6</accession>
<dbReference type="Gene3D" id="2.30.30.40">
    <property type="entry name" value="SH3 Domains"/>
    <property type="match status" value="1"/>
</dbReference>
<feature type="coiled-coil region" evidence="9">
    <location>
        <begin position="964"/>
        <end position="991"/>
    </location>
</feature>
<dbReference type="EMBL" id="JAODUP010000228">
    <property type="protein sequence ID" value="KAK2155899.1"/>
    <property type="molecule type" value="Genomic_DNA"/>
</dbReference>
<keyword evidence="8" id="KW-0206">Cytoskeleton</keyword>
<keyword evidence="9" id="KW-0175">Coiled coil</keyword>
<dbReference type="GO" id="GO:0051693">
    <property type="term" value="P:actin filament capping"/>
    <property type="evidence" value="ECO:0007669"/>
    <property type="project" value="UniProtKB-KW"/>
</dbReference>
<dbReference type="CDD" id="cd00176">
    <property type="entry name" value="SPEC"/>
    <property type="match status" value="5"/>
</dbReference>
<dbReference type="FunFam" id="1.20.58.60:FF:000007">
    <property type="entry name" value="Spectrin alpha chain non-erythrocytic 1"/>
    <property type="match status" value="1"/>
</dbReference>
<protein>
    <recommendedName>
        <fullName evidence="12">Spectrin alpha chain</fullName>
    </recommendedName>
</protein>
<proteinExistence type="inferred from homology"/>
<gene>
    <name evidence="10" type="ORF">LSH36_228g07016</name>
</gene>
<keyword evidence="6" id="KW-0677">Repeat</keyword>
<dbReference type="GO" id="GO:0005737">
    <property type="term" value="C:cytoplasm"/>
    <property type="evidence" value="ECO:0007669"/>
    <property type="project" value="UniProtKB-ARBA"/>
</dbReference>